<dbReference type="Gramene" id="RZC78385">
    <property type="protein sequence ID" value="RZC78385"/>
    <property type="gene ID" value="C5167_003587"/>
</dbReference>
<keyword evidence="2" id="KW-0804">Transcription</keyword>
<dbReference type="Pfam" id="PF02536">
    <property type="entry name" value="mTERF"/>
    <property type="match status" value="1"/>
</dbReference>
<accession>A0A4Y7L2F8</accession>
<dbReference type="OMA" id="WIRCLRS"/>
<sequence>MWIRCLRSTISQVKNSKEDLVITLLDSYGFTKPLISKIITKYPPILSSDPHKTLKPNIDFFISKGLSGLELAKFISSNPNLLKRNLQNHIIPPFNTLKNILQSDKNVITTLKRQSSVFFNNNLGI</sequence>
<comment type="similarity">
    <text evidence="1">Belongs to the mTERF family.</text>
</comment>
<name>A0A4Y7L2F8_PAPSO</name>
<evidence type="ECO:0000256" key="2">
    <source>
        <dbReference type="ARBA" id="ARBA00022472"/>
    </source>
</evidence>
<reference evidence="4 5" key="1">
    <citation type="journal article" date="2018" name="Science">
        <title>The opium poppy genome and morphinan production.</title>
        <authorList>
            <person name="Guo L."/>
            <person name="Winzer T."/>
            <person name="Yang X."/>
            <person name="Li Y."/>
            <person name="Ning Z."/>
            <person name="He Z."/>
            <person name="Teodor R."/>
            <person name="Lu Y."/>
            <person name="Bowser T.A."/>
            <person name="Graham I.A."/>
            <person name="Ye K."/>
        </authorList>
    </citation>
    <scope>NUCLEOTIDE SEQUENCE [LARGE SCALE GENOMIC DNA]</scope>
    <source>
        <strain evidence="5">cv. HN1</strain>
        <tissue evidence="4">Leaves</tissue>
    </source>
</reference>
<dbReference type="Gene3D" id="1.25.70.10">
    <property type="entry name" value="Transcription termination factor 3, mitochondrial"/>
    <property type="match status" value="1"/>
</dbReference>
<keyword evidence="2" id="KW-0806">Transcription termination</keyword>
<dbReference type="Proteomes" id="UP000316621">
    <property type="component" value="Chromosome 9"/>
</dbReference>
<dbReference type="PANTHER" id="PTHR13068">
    <property type="entry name" value="CGI-12 PROTEIN-RELATED"/>
    <property type="match status" value="1"/>
</dbReference>
<evidence type="ECO:0000256" key="3">
    <source>
        <dbReference type="ARBA" id="ARBA00022946"/>
    </source>
</evidence>
<dbReference type="GO" id="GO:0003676">
    <property type="term" value="F:nucleic acid binding"/>
    <property type="evidence" value="ECO:0007669"/>
    <property type="project" value="InterPro"/>
</dbReference>
<keyword evidence="2" id="KW-0805">Transcription regulation</keyword>
<proteinExistence type="inferred from homology"/>
<protein>
    <submittedName>
        <fullName evidence="4">Uncharacterized protein</fullName>
    </submittedName>
</protein>
<dbReference type="InterPro" id="IPR038538">
    <property type="entry name" value="MTERF_sf"/>
</dbReference>
<dbReference type="PANTHER" id="PTHR13068:SF236">
    <property type="entry name" value="OS02G0749800 PROTEIN"/>
    <property type="match status" value="1"/>
</dbReference>
<dbReference type="SMART" id="SM00733">
    <property type="entry name" value="Mterf"/>
    <property type="match status" value="2"/>
</dbReference>
<dbReference type="AlphaFoldDB" id="A0A4Y7L2F8"/>
<dbReference type="InterPro" id="IPR003690">
    <property type="entry name" value="MTERF"/>
</dbReference>
<evidence type="ECO:0000313" key="5">
    <source>
        <dbReference type="Proteomes" id="UP000316621"/>
    </source>
</evidence>
<evidence type="ECO:0000313" key="4">
    <source>
        <dbReference type="EMBL" id="RZC78385.1"/>
    </source>
</evidence>
<evidence type="ECO:0000256" key="1">
    <source>
        <dbReference type="ARBA" id="ARBA00007692"/>
    </source>
</evidence>
<gene>
    <name evidence="4" type="ORF">C5167_003587</name>
</gene>
<keyword evidence="3" id="KW-0809">Transit peptide</keyword>
<dbReference type="GO" id="GO:0006353">
    <property type="term" value="P:DNA-templated transcription termination"/>
    <property type="evidence" value="ECO:0007669"/>
    <property type="project" value="UniProtKB-KW"/>
</dbReference>
<keyword evidence="5" id="KW-1185">Reference proteome</keyword>
<organism evidence="4 5">
    <name type="scientific">Papaver somniferum</name>
    <name type="common">Opium poppy</name>
    <dbReference type="NCBI Taxonomy" id="3469"/>
    <lineage>
        <taxon>Eukaryota</taxon>
        <taxon>Viridiplantae</taxon>
        <taxon>Streptophyta</taxon>
        <taxon>Embryophyta</taxon>
        <taxon>Tracheophyta</taxon>
        <taxon>Spermatophyta</taxon>
        <taxon>Magnoliopsida</taxon>
        <taxon>Ranunculales</taxon>
        <taxon>Papaveraceae</taxon>
        <taxon>Papaveroideae</taxon>
        <taxon>Papaver</taxon>
    </lineage>
</organism>
<dbReference type="EMBL" id="CM010723">
    <property type="protein sequence ID" value="RZC78385.1"/>
    <property type="molecule type" value="Genomic_DNA"/>
</dbReference>